<dbReference type="HOGENOM" id="CLU_698307_0_0_1"/>
<feature type="transmembrane region" description="Helical" evidence="1">
    <location>
        <begin position="307"/>
        <end position="330"/>
    </location>
</feature>
<sequence length="395" mass="43429">MFRVTTEVARHNVRQKLGSWAMSFLQVITTGCKKFGTTPLRRIISKILRPLDLGISAYLVVKIYSDVISSELADIIWLIMSSTWGTIRLLRARESGNVGDYENAWGFGQVLPVFLLLGPVLAVLVSLLSATMTRKPAPAPQEDTEQLKSLARLLIIHQRELTITQRSCPDVLYLPNSFLQELEAIVPDVGIREALQSSALYAQRIETITWDGIRLIPPGGEALETEAAIAHSSQSTRSCDANGKLLSRLNQNIVLGGEPVDLRASLHAYASQSRWVTLILWSVWMQILGSGLVLLLFLSLLDAGSPVSLVGILIHSIPSQLVNTFVGILLGTYVDDERISKLLLAILSTPLWMLAVWDVSTPFLGIWIAAKGIILAPLILVAWFVGFSHYVASSK</sequence>
<dbReference type="KEGG" id="cfj:CFIO01_06208"/>
<evidence type="ECO:0000313" key="3">
    <source>
        <dbReference type="Proteomes" id="UP000020467"/>
    </source>
</evidence>
<comment type="caution">
    <text evidence="2">The sequence shown here is derived from an EMBL/GenBank/DDBJ whole genome shotgun (WGS) entry which is preliminary data.</text>
</comment>
<evidence type="ECO:0000313" key="2">
    <source>
        <dbReference type="EMBL" id="EXF83036.1"/>
    </source>
</evidence>
<feature type="transmembrane region" description="Helical" evidence="1">
    <location>
        <begin position="110"/>
        <end position="130"/>
    </location>
</feature>
<dbReference type="PROSITE" id="PS51257">
    <property type="entry name" value="PROKAR_LIPOPROTEIN"/>
    <property type="match status" value="1"/>
</dbReference>
<feature type="transmembrane region" description="Helical" evidence="1">
    <location>
        <begin position="72"/>
        <end position="90"/>
    </location>
</feature>
<organism evidence="2 3">
    <name type="scientific">Colletotrichum fioriniae PJ7</name>
    <dbReference type="NCBI Taxonomy" id="1445577"/>
    <lineage>
        <taxon>Eukaryota</taxon>
        <taxon>Fungi</taxon>
        <taxon>Dikarya</taxon>
        <taxon>Ascomycota</taxon>
        <taxon>Pezizomycotina</taxon>
        <taxon>Sordariomycetes</taxon>
        <taxon>Hypocreomycetidae</taxon>
        <taxon>Glomerellales</taxon>
        <taxon>Glomerellaceae</taxon>
        <taxon>Colletotrichum</taxon>
        <taxon>Colletotrichum acutatum species complex</taxon>
    </lineage>
</organism>
<dbReference type="Proteomes" id="UP000020467">
    <property type="component" value="Unassembled WGS sequence"/>
</dbReference>
<gene>
    <name evidence="2" type="ORF">CFIO01_06208</name>
</gene>
<dbReference type="OrthoDB" id="4845216at2759"/>
<evidence type="ECO:0000256" key="1">
    <source>
        <dbReference type="SAM" id="Phobius"/>
    </source>
</evidence>
<feature type="transmembrane region" description="Helical" evidence="1">
    <location>
        <begin position="275"/>
        <end position="301"/>
    </location>
</feature>
<feature type="transmembrane region" description="Helical" evidence="1">
    <location>
        <begin position="366"/>
        <end position="392"/>
    </location>
</feature>
<dbReference type="EMBL" id="JARH01000264">
    <property type="protein sequence ID" value="EXF83036.1"/>
    <property type="molecule type" value="Genomic_DNA"/>
</dbReference>
<protein>
    <submittedName>
        <fullName evidence="2">Uncharacterized protein</fullName>
    </submittedName>
</protein>
<keyword evidence="3" id="KW-1185">Reference proteome</keyword>
<dbReference type="AlphaFoldDB" id="A0A010RRF1"/>
<keyword evidence="1" id="KW-0812">Transmembrane</keyword>
<proteinExistence type="predicted"/>
<reference evidence="2 3" key="1">
    <citation type="submission" date="2014-02" db="EMBL/GenBank/DDBJ databases">
        <title>The genome sequence of Colletotrichum fioriniae PJ7.</title>
        <authorList>
            <person name="Baroncelli R."/>
            <person name="Thon M.R."/>
        </authorList>
    </citation>
    <scope>NUCLEOTIDE SEQUENCE [LARGE SCALE GENOMIC DNA]</scope>
    <source>
        <strain evidence="2 3">PJ7</strain>
    </source>
</reference>
<keyword evidence="1" id="KW-0472">Membrane</keyword>
<feature type="transmembrane region" description="Helical" evidence="1">
    <location>
        <begin position="342"/>
        <end position="360"/>
    </location>
</feature>
<name>A0A010RRF1_9PEZI</name>
<accession>A0A010RRF1</accession>
<keyword evidence="1" id="KW-1133">Transmembrane helix</keyword>